<feature type="region of interest" description="Disordered" evidence="14">
    <location>
        <begin position="134"/>
        <end position="156"/>
    </location>
</feature>
<accession>A0A1I7SQV2</accession>
<keyword evidence="12 13" id="KW-0407">Ion channel</keyword>
<keyword evidence="9 15" id="KW-0472">Membrane</keyword>
<dbReference type="Proteomes" id="UP000659654">
    <property type="component" value="Unassembled WGS sequence"/>
</dbReference>
<organism evidence="17 19">
    <name type="scientific">Bursaphelenchus xylophilus</name>
    <name type="common">Pinewood nematode worm</name>
    <name type="synonym">Aphelenchoides xylophilus</name>
    <dbReference type="NCBI Taxonomy" id="6326"/>
    <lineage>
        <taxon>Eukaryota</taxon>
        <taxon>Metazoa</taxon>
        <taxon>Ecdysozoa</taxon>
        <taxon>Nematoda</taxon>
        <taxon>Chromadorea</taxon>
        <taxon>Rhabditida</taxon>
        <taxon>Tylenchina</taxon>
        <taxon>Tylenchomorpha</taxon>
        <taxon>Aphelenchoidea</taxon>
        <taxon>Aphelenchoididae</taxon>
        <taxon>Bursaphelenchus</taxon>
    </lineage>
</organism>
<keyword evidence="11 13" id="KW-0739">Sodium transport</keyword>
<evidence type="ECO:0000256" key="6">
    <source>
        <dbReference type="ARBA" id="ARBA00022989"/>
    </source>
</evidence>
<dbReference type="EMBL" id="CAJFDI010000003">
    <property type="protein sequence ID" value="CAD5222482.1"/>
    <property type="molecule type" value="Genomic_DNA"/>
</dbReference>
<gene>
    <name evidence="16" type="ORF">BXYJ_LOCUS7450</name>
</gene>
<keyword evidence="6 15" id="KW-1133">Transmembrane helix</keyword>
<reference evidence="16" key="2">
    <citation type="submission" date="2020-09" db="EMBL/GenBank/DDBJ databases">
        <authorList>
            <person name="Kikuchi T."/>
        </authorList>
    </citation>
    <scope>NUCLEOTIDE SEQUENCE</scope>
    <source>
        <strain evidence="16">Ka4C1</strain>
    </source>
</reference>
<comment type="subcellular location">
    <subcellularLocation>
        <location evidence="1">Membrane</location>
        <topology evidence="1">Multi-pass membrane protein</topology>
    </subcellularLocation>
</comment>
<evidence type="ECO:0000256" key="4">
    <source>
        <dbReference type="ARBA" id="ARBA00022461"/>
    </source>
</evidence>
<evidence type="ECO:0000256" key="11">
    <source>
        <dbReference type="ARBA" id="ARBA00023201"/>
    </source>
</evidence>
<feature type="compositionally biased region" description="Low complexity" evidence="14">
    <location>
        <begin position="498"/>
        <end position="635"/>
    </location>
</feature>
<evidence type="ECO:0000256" key="3">
    <source>
        <dbReference type="ARBA" id="ARBA00022448"/>
    </source>
</evidence>
<evidence type="ECO:0000256" key="9">
    <source>
        <dbReference type="ARBA" id="ARBA00023136"/>
    </source>
</evidence>
<reference evidence="19" key="1">
    <citation type="submission" date="2016-11" db="UniProtKB">
        <authorList>
            <consortium name="WormBaseParasite"/>
        </authorList>
    </citation>
    <scope>IDENTIFICATION</scope>
</reference>
<evidence type="ECO:0000313" key="18">
    <source>
        <dbReference type="Proteomes" id="UP000659654"/>
    </source>
</evidence>
<dbReference type="WBParaSite" id="BXY_1541500.1">
    <property type="protein sequence ID" value="BXY_1541500.1"/>
    <property type="gene ID" value="BXY_1541500"/>
</dbReference>
<comment type="similarity">
    <text evidence="2 13">Belongs to the amiloride-sensitive sodium channel (TC 1.A.6) family.</text>
</comment>
<proteinExistence type="inferred from homology"/>
<evidence type="ECO:0000256" key="2">
    <source>
        <dbReference type="ARBA" id="ARBA00007193"/>
    </source>
</evidence>
<dbReference type="PRINTS" id="PR01078">
    <property type="entry name" value="AMINACHANNEL"/>
</dbReference>
<keyword evidence="5 13" id="KW-0812">Transmembrane</keyword>
<dbReference type="OrthoDB" id="6021021at2759"/>
<evidence type="ECO:0000313" key="19">
    <source>
        <dbReference type="WBParaSite" id="BXY_1541500.1"/>
    </source>
</evidence>
<name>A0A1I7SQV2_BURXY</name>
<dbReference type="EMBL" id="CAJFCV020000003">
    <property type="protein sequence ID" value="CAG9110436.1"/>
    <property type="molecule type" value="Genomic_DNA"/>
</dbReference>
<feature type="transmembrane region" description="Helical" evidence="15">
    <location>
        <begin position="33"/>
        <end position="51"/>
    </location>
</feature>
<evidence type="ECO:0000256" key="7">
    <source>
        <dbReference type="ARBA" id="ARBA00023053"/>
    </source>
</evidence>
<feature type="compositionally biased region" description="Basic and acidic residues" evidence="14">
    <location>
        <begin position="146"/>
        <end position="156"/>
    </location>
</feature>
<keyword evidence="4 13" id="KW-0894">Sodium channel</keyword>
<feature type="region of interest" description="Disordered" evidence="14">
    <location>
        <begin position="430"/>
        <end position="460"/>
    </location>
</feature>
<dbReference type="Proteomes" id="UP000095284">
    <property type="component" value="Unplaced"/>
</dbReference>
<evidence type="ECO:0000256" key="13">
    <source>
        <dbReference type="RuleBase" id="RU000679"/>
    </source>
</evidence>
<evidence type="ECO:0000256" key="12">
    <source>
        <dbReference type="ARBA" id="ARBA00023303"/>
    </source>
</evidence>
<keyword evidence="18" id="KW-1185">Reference proteome</keyword>
<dbReference type="Pfam" id="PF00858">
    <property type="entry name" value="ASC"/>
    <property type="match status" value="1"/>
</dbReference>
<protein>
    <submittedName>
        <fullName evidence="16">(pine wood nematode) hypothetical protein</fullName>
    </submittedName>
</protein>
<keyword evidence="10" id="KW-0325">Glycoprotein</keyword>
<evidence type="ECO:0000313" key="17">
    <source>
        <dbReference type="Proteomes" id="UP000095284"/>
    </source>
</evidence>
<dbReference type="GO" id="GO:0005272">
    <property type="term" value="F:sodium channel activity"/>
    <property type="evidence" value="ECO:0007669"/>
    <property type="project" value="UniProtKB-KW"/>
</dbReference>
<evidence type="ECO:0000313" key="16">
    <source>
        <dbReference type="EMBL" id="CAD5222482.1"/>
    </source>
</evidence>
<feature type="compositionally biased region" description="Low complexity" evidence="14">
    <location>
        <begin position="479"/>
        <end position="489"/>
    </location>
</feature>
<evidence type="ECO:0000256" key="1">
    <source>
        <dbReference type="ARBA" id="ARBA00004141"/>
    </source>
</evidence>
<dbReference type="Proteomes" id="UP000582659">
    <property type="component" value="Unassembled WGS sequence"/>
</dbReference>
<evidence type="ECO:0000256" key="14">
    <source>
        <dbReference type="SAM" id="MobiDB-lite"/>
    </source>
</evidence>
<keyword evidence="3 13" id="KW-0813">Transport</keyword>
<dbReference type="eggNOG" id="KOG4294">
    <property type="taxonomic scope" value="Eukaryota"/>
</dbReference>
<dbReference type="GO" id="GO:0016020">
    <property type="term" value="C:membrane"/>
    <property type="evidence" value="ECO:0007669"/>
    <property type="project" value="UniProtKB-SubCell"/>
</dbReference>
<feature type="region of interest" description="Disordered" evidence="14">
    <location>
        <begin position="479"/>
        <end position="635"/>
    </location>
</feature>
<evidence type="ECO:0000256" key="15">
    <source>
        <dbReference type="SAM" id="Phobius"/>
    </source>
</evidence>
<evidence type="ECO:0000256" key="5">
    <source>
        <dbReference type="ARBA" id="ARBA00022692"/>
    </source>
</evidence>
<sequence length="788" mass="87241">MGVKIFAKNWIYWTDSFVAFNHISQTKKKRWRMFWTLVAVVLVGLFLYQSYQLISEYLQYGKSTAITIQSSNTEAFPAVTICNLNPFKRSQIYKVPQIQALQNAYGITIKQKMEKRRKANATTYTPLVAAKRRKREATMDSNADYSKTKQPDPENAREMTFESINRRFKRDTCSQSTVTSTADSSITYQLSSCTNDTSSSKYFNATFTCASGSTYTVTGNNEFTSSFQQTFDIIYKSCAQAYLCNPICNGTNFLGVVDNLGHCSGVATSNYPPASGDPDPMWPFAVAASKSCGFSDGGSLCSTGFEDKPVGVGYYSYRTCNKGSYNALTINIDQCDTSGTDVTPYKFNVNPNCSDAISQLASDFSNAYSTYVCAYKCTDDCPYTLDNSTCGNSGYYDELCRIINCENFTTIEPTTTDLTTELTTILTTEEPTTAETSTTETTTVISTTEEATTTAETTTVLTEEPTTILTTEEMTTAEGATTVESTTQKKTTEKETTLQETTNAELTTTEVTTTTVTTTTEPTTTTVDTTTEITTTTDTTTTPTTTPSTTSSTTTTTTTTTVSTSSTTTSTTSTTTTTTTTATATPTTTTLTSTKTTTATPTTTTTTTTTPTTTTTTTTTSTTTTTTPTTTTSTSTTSTFTTTATTTTTSANKSLDKHELFQHPQDYYVNNCWNHNKNIHNFTNHFHKKYVYFDKYFNIYFKANYTKDLNNSKSFNKHNNYAYKTNNFSNVKKSRRYNIHFKSINNNNNCNKSFNSSPYNVTNIFYQQYSHNHFNKKTNFTENDFNFG</sequence>
<dbReference type="InterPro" id="IPR001873">
    <property type="entry name" value="ENaC"/>
</dbReference>
<keyword evidence="8 13" id="KW-0406">Ion transport</keyword>
<evidence type="ECO:0000256" key="10">
    <source>
        <dbReference type="ARBA" id="ARBA00023180"/>
    </source>
</evidence>
<evidence type="ECO:0000256" key="8">
    <source>
        <dbReference type="ARBA" id="ARBA00023065"/>
    </source>
</evidence>
<keyword evidence="7" id="KW-0915">Sodium</keyword>
<dbReference type="AlphaFoldDB" id="A0A1I7SQV2"/>